<feature type="repeat" description="TPR" evidence="3">
    <location>
        <begin position="589"/>
        <end position="622"/>
    </location>
</feature>
<evidence type="ECO:0008006" key="6">
    <source>
        <dbReference type="Google" id="ProtNLM"/>
    </source>
</evidence>
<dbReference type="InterPro" id="IPR019734">
    <property type="entry name" value="TPR_rpt"/>
</dbReference>
<dbReference type="PANTHER" id="PTHR45586">
    <property type="entry name" value="TPR REPEAT-CONTAINING PROTEIN PA4667"/>
    <property type="match status" value="1"/>
</dbReference>
<keyword evidence="5" id="KW-1185">Reference proteome</keyword>
<dbReference type="InterPro" id="IPR051012">
    <property type="entry name" value="CellSynth/LPSAsmb/PSIAsmb"/>
</dbReference>
<comment type="caution">
    <text evidence="4">The sequence shown here is derived from an EMBL/GenBank/DDBJ whole genome shotgun (WGS) entry which is preliminary data.</text>
</comment>
<feature type="repeat" description="TPR" evidence="3">
    <location>
        <begin position="521"/>
        <end position="554"/>
    </location>
</feature>
<dbReference type="EMBL" id="BAAAFO010000003">
    <property type="protein sequence ID" value="GAA0258439.1"/>
    <property type="molecule type" value="Genomic_DNA"/>
</dbReference>
<organism evidence="4 5">
    <name type="scientific">Rhodanobacter caeni</name>
    <dbReference type="NCBI Taxonomy" id="657654"/>
    <lineage>
        <taxon>Bacteria</taxon>
        <taxon>Pseudomonadati</taxon>
        <taxon>Pseudomonadota</taxon>
        <taxon>Gammaproteobacteria</taxon>
        <taxon>Lysobacterales</taxon>
        <taxon>Rhodanobacteraceae</taxon>
        <taxon>Rhodanobacter</taxon>
    </lineage>
</organism>
<sequence length="948" mass="100544">MCANVPTEIEKMPTILNARSMRRGLLVLSISLLVAACGLVDRTDGLTAGARNQAEGKYRAAYIEAKKVLQKDSKNGQAWLLLGRASLMLGDPKEALNDLQNARANGVPEAQWAVPLGQAMLLAQQYDDLLKTLSPDASLDPPVKAEVLRLRGDAQRGLRQFDQAGQSYKAALALDAKNARSLIGLAKLASASNNQDAAGQYVEQALAASPESPQAWIAKGDLAFDAGQLAEAEAAYQKVLGISKPDWLPQEHFYTLLRLASAQAQQDKFDPALANIQTLEKMAPDQAYPHYLHAVVLYKQGHLDDAVSQLQLVLKDVPSNEQAQTLMGAVNYAQGNYAQAEMYLSNAMGINSNNREARRLLALTFYREGRTSQALNTLRPAVDGSPSDTQLLALLQGAAAAGVRTPGADALAGGKTPANDPFAPAEKALAAGQDSEALRLLQAMAVEDAAAEARRNRLLVMTYVRDGRVADAVKTAAAHASKHPQDSAAHLVYGTALIAAGKRPEARAQYEQAARLEPGSLAALMSLGSLDSLEGRYKDAAGRYDTVLKHDPHNEAAMMAQSRLALLQGDKAGAIKWAKQAIDAAPKSPAPYLGLVLLYSESGQFDEAVGTAKRLVAMEPGNPAALNALGAAQMNAGDTAEALKTLQKAVDLAPQAALYRTNLARAQLIGKDTKGAESNLEQVIKGDPDQVQAVVLLATVKLQANDLPGALALARALQTKPATRAAGFALEGDLYMANKSPGDAAAAYQKGLKANPDRPLVIKTFLALSETGAAKPETVLTDWLASHPNDEATRTLLAQHYMGHKQNVLAAAQYEQLLKANPSNVGALNNLAWILTEQRDPKALALAERAYKLAPTSPSVQDTYAWALLAGDQAKTALPILAKAAKAAPKVPSIQYHLAVAQARTGDKAAALRTLELLRKSVADFDDKQAAEALYRELGGTKVGGSGS</sequence>
<gene>
    <name evidence="4" type="ORF">GCM10009126_24670</name>
</gene>
<evidence type="ECO:0000256" key="2">
    <source>
        <dbReference type="ARBA" id="ARBA00022803"/>
    </source>
</evidence>
<dbReference type="PANTHER" id="PTHR45586:SF14">
    <property type="entry name" value="TETRATRICOPEPTIDE TPR_2 REPEAT PROTEIN"/>
    <property type="match status" value="1"/>
</dbReference>
<feature type="repeat" description="TPR" evidence="3">
    <location>
        <begin position="145"/>
        <end position="178"/>
    </location>
</feature>
<evidence type="ECO:0000313" key="5">
    <source>
        <dbReference type="Proteomes" id="UP001500657"/>
    </source>
</evidence>
<proteinExistence type="predicted"/>
<dbReference type="InterPro" id="IPR014266">
    <property type="entry name" value="PEP-CTERM_TPR_PrsT"/>
</dbReference>
<dbReference type="SMART" id="SM00028">
    <property type="entry name" value="TPR"/>
    <property type="match status" value="18"/>
</dbReference>
<name>A0ABP3EBG2_9GAMM</name>
<dbReference type="Pfam" id="PF07721">
    <property type="entry name" value="TPR_4"/>
    <property type="match status" value="1"/>
</dbReference>
<dbReference type="Pfam" id="PF13432">
    <property type="entry name" value="TPR_16"/>
    <property type="match status" value="8"/>
</dbReference>
<dbReference type="SUPFAM" id="SSF48452">
    <property type="entry name" value="TPR-like"/>
    <property type="match status" value="4"/>
</dbReference>
<reference evidence="5" key="1">
    <citation type="journal article" date="2019" name="Int. J. Syst. Evol. Microbiol.">
        <title>The Global Catalogue of Microorganisms (GCM) 10K type strain sequencing project: providing services to taxonomists for standard genome sequencing and annotation.</title>
        <authorList>
            <consortium name="The Broad Institute Genomics Platform"/>
            <consortium name="The Broad Institute Genome Sequencing Center for Infectious Disease"/>
            <person name="Wu L."/>
            <person name="Ma J."/>
        </authorList>
    </citation>
    <scope>NUCLEOTIDE SEQUENCE [LARGE SCALE GENOMIC DNA]</scope>
    <source>
        <strain evidence="5">JCM 16242</strain>
    </source>
</reference>
<dbReference type="Proteomes" id="UP001500657">
    <property type="component" value="Unassembled WGS sequence"/>
</dbReference>
<dbReference type="NCBIfam" id="TIGR02917">
    <property type="entry name" value="PEP_TPR_lipo"/>
    <property type="match status" value="1"/>
</dbReference>
<dbReference type="Gene3D" id="1.25.40.10">
    <property type="entry name" value="Tetratricopeptide repeat domain"/>
    <property type="match status" value="5"/>
</dbReference>
<dbReference type="InterPro" id="IPR011990">
    <property type="entry name" value="TPR-like_helical_dom_sf"/>
</dbReference>
<keyword evidence="2 3" id="KW-0802">TPR repeat</keyword>
<evidence type="ECO:0000256" key="1">
    <source>
        <dbReference type="ARBA" id="ARBA00022737"/>
    </source>
</evidence>
<accession>A0ABP3EBG2</accession>
<dbReference type="PROSITE" id="PS50005">
    <property type="entry name" value="TPR"/>
    <property type="match status" value="5"/>
</dbReference>
<keyword evidence="1" id="KW-0677">Repeat</keyword>
<dbReference type="Pfam" id="PF14559">
    <property type="entry name" value="TPR_19"/>
    <property type="match status" value="1"/>
</dbReference>
<feature type="repeat" description="TPR" evidence="3">
    <location>
        <begin position="487"/>
        <end position="520"/>
    </location>
</feature>
<protein>
    <recommendedName>
        <fullName evidence="6">PEP-CTERM system TPR-repeat protein PrsT</fullName>
    </recommendedName>
</protein>
<evidence type="ECO:0000313" key="4">
    <source>
        <dbReference type="EMBL" id="GAA0258439.1"/>
    </source>
</evidence>
<feature type="repeat" description="TPR" evidence="3">
    <location>
        <begin position="623"/>
        <end position="656"/>
    </location>
</feature>
<evidence type="ECO:0000256" key="3">
    <source>
        <dbReference type="PROSITE-ProRule" id="PRU00339"/>
    </source>
</evidence>
<dbReference type="InterPro" id="IPR011717">
    <property type="entry name" value="TPR-4"/>
</dbReference>